<gene>
    <name evidence="8" type="ORF">ODALV1_LOCUS2510</name>
</gene>
<evidence type="ECO:0000256" key="1">
    <source>
        <dbReference type="ARBA" id="ARBA00001933"/>
    </source>
</evidence>
<evidence type="ECO:0000256" key="3">
    <source>
        <dbReference type="ARBA" id="ARBA00022576"/>
    </source>
</evidence>
<sequence length="486" mass="54895">MGSHTFRSITFLHNFFLHNSLSFRSSHFLPKSTKHLRHCQTRSLSSSINALNRNSSGTAVKTMCPDSEKFALANKYNGLEKNVWVEFIDLNAKLNPLNLGQGFPDFMPAESVIKELAKSCEKEASPLLHQYTRSMGHPRLVKALAKLYSRLIGREINGMTEVLISGGAYGSLFCAVMSNVGPGDEVIIIEPFYDCYDPLVKLAGGTPRYISLRSSDPQDESSASWKLDPAELRSLFNTKTKAIILNTPNNPLGKVFTREELTQIADLCKEFDVMVISDEVYEWLVYEGQEHVRIASFEGMWDRTITIGSAGKTFSLTGWKLGWAYGPAHLINNLQVAQQNCVYTCQTPGQEALAAALELEIKKLGSRDSFFYKMVTDLKGRRDMMTRACKDAGMIPIVPEGGYFMIANWRPLESKTNLSDEKDDCADYRFVKWLAKTWKLLGIPPSAFYSKEHKSQAEDYIRFCFYKKTDTLLKADEILKQWKHSS</sequence>
<comment type="pathway">
    <text evidence="6">Amino-acid degradation; L-kynurenine degradation; kynurenate from L-kynurenine: step 1/2.</text>
</comment>
<comment type="cofactor">
    <cofactor evidence="1">
        <name>pyridoxal 5'-phosphate</name>
        <dbReference type="ChEBI" id="CHEBI:597326"/>
    </cofactor>
</comment>
<organism evidence="8 9">
    <name type="scientific">Orchesella dallaii</name>
    <dbReference type="NCBI Taxonomy" id="48710"/>
    <lineage>
        <taxon>Eukaryota</taxon>
        <taxon>Metazoa</taxon>
        <taxon>Ecdysozoa</taxon>
        <taxon>Arthropoda</taxon>
        <taxon>Hexapoda</taxon>
        <taxon>Collembola</taxon>
        <taxon>Entomobryomorpha</taxon>
        <taxon>Entomobryoidea</taxon>
        <taxon>Orchesellidae</taxon>
        <taxon>Orchesellinae</taxon>
        <taxon>Orchesella</taxon>
    </lineage>
</organism>
<evidence type="ECO:0000256" key="5">
    <source>
        <dbReference type="ARBA" id="ARBA00022898"/>
    </source>
</evidence>
<keyword evidence="5" id="KW-0663">Pyridoxal phosphate</keyword>
<evidence type="ECO:0000313" key="9">
    <source>
        <dbReference type="Proteomes" id="UP001642540"/>
    </source>
</evidence>
<dbReference type="Gene3D" id="3.40.640.10">
    <property type="entry name" value="Type I PLP-dependent aspartate aminotransferase-like (Major domain)"/>
    <property type="match status" value="1"/>
</dbReference>
<dbReference type="Gene3D" id="3.90.1150.10">
    <property type="entry name" value="Aspartate Aminotransferase, domain 1"/>
    <property type="match status" value="1"/>
</dbReference>
<evidence type="ECO:0000313" key="8">
    <source>
        <dbReference type="EMBL" id="CAL8073142.1"/>
    </source>
</evidence>
<dbReference type="InterPro" id="IPR015422">
    <property type="entry name" value="PyrdxlP-dep_Trfase_small"/>
</dbReference>
<dbReference type="EC" id="2.6.1.7" evidence="2"/>
<feature type="domain" description="Aminotransferase class I/classII large" evidence="7">
    <location>
        <begin position="97"/>
        <end position="465"/>
    </location>
</feature>
<dbReference type="InterPro" id="IPR015421">
    <property type="entry name" value="PyrdxlP-dep_Trfase_major"/>
</dbReference>
<protein>
    <recommendedName>
        <fullName evidence="2">kynurenine--oxoglutarate transaminase</fullName>
        <ecNumber evidence="2">2.6.1.7</ecNumber>
    </recommendedName>
</protein>
<dbReference type="InterPro" id="IPR051326">
    <property type="entry name" value="Kynurenine-oxoglutarate_AT"/>
</dbReference>
<evidence type="ECO:0000256" key="4">
    <source>
        <dbReference type="ARBA" id="ARBA00022679"/>
    </source>
</evidence>
<evidence type="ECO:0000259" key="7">
    <source>
        <dbReference type="Pfam" id="PF00155"/>
    </source>
</evidence>
<keyword evidence="9" id="KW-1185">Reference proteome</keyword>
<comment type="caution">
    <text evidence="8">The sequence shown here is derived from an EMBL/GenBank/DDBJ whole genome shotgun (WGS) entry which is preliminary data.</text>
</comment>
<dbReference type="Proteomes" id="UP001642540">
    <property type="component" value="Unassembled WGS sequence"/>
</dbReference>
<evidence type="ECO:0000256" key="6">
    <source>
        <dbReference type="ARBA" id="ARBA00024016"/>
    </source>
</evidence>
<evidence type="ECO:0000256" key="2">
    <source>
        <dbReference type="ARBA" id="ARBA00012751"/>
    </source>
</evidence>
<dbReference type="PANTHER" id="PTHR43807:SF20">
    <property type="entry name" value="FI04487P"/>
    <property type="match status" value="1"/>
</dbReference>
<dbReference type="InterPro" id="IPR004839">
    <property type="entry name" value="Aminotransferase_I/II_large"/>
</dbReference>
<dbReference type="EMBL" id="CAXLJM020000007">
    <property type="protein sequence ID" value="CAL8073142.1"/>
    <property type="molecule type" value="Genomic_DNA"/>
</dbReference>
<reference evidence="8 9" key="1">
    <citation type="submission" date="2024-08" db="EMBL/GenBank/DDBJ databases">
        <authorList>
            <person name="Cucini C."/>
            <person name="Frati F."/>
        </authorList>
    </citation>
    <scope>NUCLEOTIDE SEQUENCE [LARGE SCALE GENOMIC DNA]</scope>
</reference>
<accession>A0ABP1PQ61</accession>
<name>A0ABP1PQ61_9HEXA</name>
<dbReference type="Pfam" id="PF00155">
    <property type="entry name" value="Aminotran_1_2"/>
    <property type="match status" value="1"/>
</dbReference>
<keyword evidence="3" id="KW-0032">Aminotransferase</keyword>
<dbReference type="InterPro" id="IPR015424">
    <property type="entry name" value="PyrdxlP-dep_Trfase"/>
</dbReference>
<dbReference type="CDD" id="cd00609">
    <property type="entry name" value="AAT_like"/>
    <property type="match status" value="1"/>
</dbReference>
<dbReference type="PANTHER" id="PTHR43807">
    <property type="entry name" value="FI04487P"/>
    <property type="match status" value="1"/>
</dbReference>
<dbReference type="SUPFAM" id="SSF53383">
    <property type="entry name" value="PLP-dependent transferases"/>
    <property type="match status" value="1"/>
</dbReference>
<keyword evidence="4" id="KW-0808">Transferase</keyword>
<proteinExistence type="predicted"/>